<evidence type="ECO:0000313" key="2">
    <source>
        <dbReference type="Proteomes" id="UP000753908"/>
    </source>
</evidence>
<proteinExistence type="predicted"/>
<accession>A0A951UB76</accession>
<dbReference type="GO" id="GO:0016706">
    <property type="term" value="F:2-oxoglutarate-dependent dioxygenase activity"/>
    <property type="evidence" value="ECO:0007669"/>
    <property type="project" value="UniProtKB-ARBA"/>
</dbReference>
<dbReference type="PANTHER" id="PTHR37563">
    <property type="entry name" value="PHYTANOYL-COA DIOXYGENASE FAMILY PROTEIN (AFU_ORTHOLOGUE AFUA_2G03330)"/>
    <property type="match status" value="1"/>
</dbReference>
<dbReference type="Proteomes" id="UP000753908">
    <property type="component" value="Unassembled WGS sequence"/>
</dbReference>
<sequence>MMTHRYNKQQIEAFAQSVLNDGHCVLPNHFSPATLNSWREAFTPLLEDHIEREGKLRNRGPNRYYVTLPFAAPFADPSIYEDEDILAIAKLLVGEDMVMCQLATDTPLLGSDYQVVHRDAPPLFPETGMETPPFQIAINFPLVDVTVENGPFETTRGTHMMSKEEGLRRLESGEIKLEPIPMQLGDVMIRDVRALHRGTPNYTQTPRPMVVIGYSRRWLYRPEVSIQIPRAALDTLSERARHLLRFNPIVESLEDKPDAEVYQSFAY</sequence>
<reference evidence="1" key="1">
    <citation type="submission" date="2021-05" db="EMBL/GenBank/DDBJ databases">
        <authorList>
            <person name="Pietrasiak N."/>
            <person name="Ward R."/>
            <person name="Stajich J.E."/>
            <person name="Kurbessoian T."/>
        </authorList>
    </citation>
    <scope>NUCLEOTIDE SEQUENCE</scope>
    <source>
        <strain evidence="1">CPER-KK1</strain>
    </source>
</reference>
<dbReference type="PANTHER" id="PTHR37563:SF2">
    <property type="entry name" value="PHYTANOYL-COA DIOXYGENASE FAMILY PROTEIN (AFU_ORTHOLOGUE AFUA_2G03330)"/>
    <property type="match status" value="1"/>
</dbReference>
<dbReference type="SUPFAM" id="SSF51197">
    <property type="entry name" value="Clavaminate synthase-like"/>
    <property type="match status" value="1"/>
</dbReference>
<dbReference type="AlphaFoldDB" id="A0A951UB76"/>
<keyword evidence="1" id="KW-0560">Oxidoreductase</keyword>
<dbReference type="EMBL" id="JAHHIF010000014">
    <property type="protein sequence ID" value="MBW4545296.1"/>
    <property type="molecule type" value="Genomic_DNA"/>
</dbReference>
<reference evidence="1" key="2">
    <citation type="journal article" date="2022" name="Microbiol. Resour. Announc.">
        <title>Metagenome Sequencing to Explore Phylogenomics of Terrestrial Cyanobacteria.</title>
        <authorList>
            <person name="Ward R.D."/>
            <person name="Stajich J.E."/>
            <person name="Johansen J.R."/>
            <person name="Huntemann M."/>
            <person name="Clum A."/>
            <person name="Foster B."/>
            <person name="Foster B."/>
            <person name="Roux S."/>
            <person name="Palaniappan K."/>
            <person name="Varghese N."/>
            <person name="Mukherjee S."/>
            <person name="Reddy T.B.K."/>
            <person name="Daum C."/>
            <person name="Copeland A."/>
            <person name="Chen I.A."/>
            <person name="Ivanova N.N."/>
            <person name="Kyrpides N.C."/>
            <person name="Shapiro N."/>
            <person name="Eloe-Fadrosh E.A."/>
            <person name="Pietrasiak N."/>
        </authorList>
    </citation>
    <scope>NUCLEOTIDE SEQUENCE</scope>
    <source>
        <strain evidence="1">CPER-KK1</strain>
    </source>
</reference>
<dbReference type="Gene3D" id="2.60.120.620">
    <property type="entry name" value="q2cbj1_9rhob like domain"/>
    <property type="match status" value="1"/>
</dbReference>
<dbReference type="InterPro" id="IPR008775">
    <property type="entry name" value="Phytyl_CoA_dOase-like"/>
</dbReference>
<name>A0A951UB76_9CYAN</name>
<dbReference type="InterPro" id="IPR051961">
    <property type="entry name" value="Fungal_Metabolite_Diox"/>
</dbReference>
<keyword evidence="1" id="KW-0223">Dioxygenase</keyword>
<dbReference type="Pfam" id="PF05721">
    <property type="entry name" value="PhyH"/>
    <property type="match status" value="1"/>
</dbReference>
<gene>
    <name evidence="1" type="ORF">KME25_12740</name>
</gene>
<organism evidence="1 2">
    <name type="scientific">Symplocastrum torsivum CPER-KK1</name>
    <dbReference type="NCBI Taxonomy" id="450513"/>
    <lineage>
        <taxon>Bacteria</taxon>
        <taxon>Bacillati</taxon>
        <taxon>Cyanobacteriota</taxon>
        <taxon>Cyanophyceae</taxon>
        <taxon>Oscillatoriophycideae</taxon>
        <taxon>Oscillatoriales</taxon>
        <taxon>Microcoleaceae</taxon>
        <taxon>Symplocastrum</taxon>
    </lineage>
</organism>
<comment type="caution">
    <text evidence="1">The sequence shown here is derived from an EMBL/GenBank/DDBJ whole genome shotgun (WGS) entry which is preliminary data.</text>
</comment>
<evidence type="ECO:0000313" key="1">
    <source>
        <dbReference type="EMBL" id="MBW4545296.1"/>
    </source>
</evidence>
<protein>
    <submittedName>
        <fullName evidence="1">Phytanoyl-CoA dioxygenase family protein</fullName>
    </submittedName>
</protein>